<sequence length="117" mass="13427">MPKPLPPPTPPYQISFLNWWAKLFQSWNDVTSEGDVSLSGKGVTLRKLYSHNGPEDADSYLYSFVKSRLVFQKRRACRFPLELSLVSYLETLRKKQDVDFDVNGGITPQQKITGFDK</sequence>
<proteinExistence type="predicted"/>
<evidence type="ECO:0000313" key="2">
    <source>
        <dbReference type="Proteomes" id="UP000494040"/>
    </source>
</evidence>
<dbReference type="RefSeq" id="XP_014246214.1">
    <property type="nucleotide sequence ID" value="XM_014390728.2"/>
</dbReference>
<organism evidence="1 2">
    <name type="scientific">Cimex lectularius</name>
    <name type="common">Bed bug</name>
    <name type="synonym">Acanthia lectularia</name>
    <dbReference type="NCBI Taxonomy" id="79782"/>
    <lineage>
        <taxon>Eukaryota</taxon>
        <taxon>Metazoa</taxon>
        <taxon>Ecdysozoa</taxon>
        <taxon>Arthropoda</taxon>
        <taxon>Hexapoda</taxon>
        <taxon>Insecta</taxon>
        <taxon>Pterygota</taxon>
        <taxon>Neoptera</taxon>
        <taxon>Paraneoptera</taxon>
        <taxon>Hemiptera</taxon>
        <taxon>Heteroptera</taxon>
        <taxon>Panheteroptera</taxon>
        <taxon>Cimicomorpha</taxon>
        <taxon>Cimicidae</taxon>
        <taxon>Cimex</taxon>
    </lineage>
</organism>
<dbReference type="KEGG" id="clec:106664745"/>
<accession>A0A8I6RM55</accession>
<dbReference type="EnsemblMetazoa" id="XM_014390728.2">
    <property type="protein sequence ID" value="XP_014246214.1"/>
    <property type="gene ID" value="LOC106664745"/>
</dbReference>
<dbReference type="AlphaFoldDB" id="A0A8I6RM55"/>
<reference evidence="1" key="1">
    <citation type="submission" date="2022-01" db="UniProtKB">
        <authorList>
            <consortium name="EnsemblMetazoa"/>
        </authorList>
    </citation>
    <scope>IDENTIFICATION</scope>
</reference>
<keyword evidence="2" id="KW-1185">Reference proteome</keyword>
<dbReference type="GeneID" id="106664745"/>
<evidence type="ECO:0000313" key="1">
    <source>
        <dbReference type="EnsemblMetazoa" id="XP_014246214.1"/>
    </source>
</evidence>
<name>A0A8I6RM55_CIMLE</name>
<dbReference type="Proteomes" id="UP000494040">
    <property type="component" value="Unassembled WGS sequence"/>
</dbReference>
<protein>
    <submittedName>
        <fullName evidence="1">Uncharacterized protein</fullName>
    </submittedName>
</protein>